<sequence>MPEDIKVPLILETLFLSTAYAKIDVFKGKITLRVEDDKITFKSVKPTSSLIKRVYVLGLRERIDLDLEARLMGETLILNRSLDPDFGDFIKLNDLNEPLKLKRNQVEDLGPTIEEGEVIDNLMIDIIEARNDDGNIERINVYPSFYDYDRKIHIECAYNL</sequence>
<protein>
    <submittedName>
        <fullName evidence="1">Uncharacterized protein</fullName>
    </submittedName>
</protein>
<reference evidence="1" key="2">
    <citation type="submission" date="2022-01" db="EMBL/GenBank/DDBJ databases">
        <authorList>
            <person name="Yamashiro T."/>
            <person name="Shiraishi A."/>
            <person name="Satake H."/>
            <person name="Nakayama K."/>
        </authorList>
    </citation>
    <scope>NUCLEOTIDE SEQUENCE</scope>
</reference>
<accession>A0ABQ5FDH5</accession>
<gene>
    <name evidence="1" type="ORF">Tco_1004761</name>
</gene>
<comment type="caution">
    <text evidence="1">The sequence shown here is derived from an EMBL/GenBank/DDBJ whole genome shotgun (WGS) entry which is preliminary data.</text>
</comment>
<evidence type="ECO:0000313" key="1">
    <source>
        <dbReference type="EMBL" id="GJT61228.1"/>
    </source>
</evidence>
<organism evidence="1 2">
    <name type="scientific">Tanacetum coccineum</name>
    <dbReference type="NCBI Taxonomy" id="301880"/>
    <lineage>
        <taxon>Eukaryota</taxon>
        <taxon>Viridiplantae</taxon>
        <taxon>Streptophyta</taxon>
        <taxon>Embryophyta</taxon>
        <taxon>Tracheophyta</taxon>
        <taxon>Spermatophyta</taxon>
        <taxon>Magnoliopsida</taxon>
        <taxon>eudicotyledons</taxon>
        <taxon>Gunneridae</taxon>
        <taxon>Pentapetalae</taxon>
        <taxon>asterids</taxon>
        <taxon>campanulids</taxon>
        <taxon>Asterales</taxon>
        <taxon>Asteraceae</taxon>
        <taxon>Asteroideae</taxon>
        <taxon>Anthemideae</taxon>
        <taxon>Anthemidinae</taxon>
        <taxon>Tanacetum</taxon>
    </lineage>
</organism>
<evidence type="ECO:0000313" key="2">
    <source>
        <dbReference type="Proteomes" id="UP001151760"/>
    </source>
</evidence>
<keyword evidence="2" id="KW-1185">Reference proteome</keyword>
<proteinExistence type="predicted"/>
<dbReference type="EMBL" id="BQNB010017269">
    <property type="protein sequence ID" value="GJT61228.1"/>
    <property type="molecule type" value="Genomic_DNA"/>
</dbReference>
<dbReference type="Proteomes" id="UP001151760">
    <property type="component" value="Unassembled WGS sequence"/>
</dbReference>
<reference evidence="1" key="1">
    <citation type="journal article" date="2022" name="Int. J. Mol. Sci.">
        <title>Draft Genome of Tanacetum Coccineum: Genomic Comparison of Closely Related Tanacetum-Family Plants.</title>
        <authorList>
            <person name="Yamashiro T."/>
            <person name="Shiraishi A."/>
            <person name="Nakayama K."/>
            <person name="Satake H."/>
        </authorList>
    </citation>
    <scope>NUCLEOTIDE SEQUENCE</scope>
</reference>
<name>A0ABQ5FDH5_9ASTR</name>